<feature type="transmembrane region" description="Helical" evidence="4">
    <location>
        <begin position="243"/>
        <end position="263"/>
    </location>
</feature>
<dbReference type="InterPro" id="IPR020846">
    <property type="entry name" value="MFS_dom"/>
</dbReference>
<dbReference type="Proteomes" id="UP001589628">
    <property type="component" value="Unassembled WGS sequence"/>
</dbReference>
<name>A0ABV5ZD79_9GAMM</name>
<feature type="transmembrane region" description="Helical" evidence="4">
    <location>
        <begin position="41"/>
        <end position="62"/>
    </location>
</feature>
<dbReference type="SUPFAM" id="SSF103473">
    <property type="entry name" value="MFS general substrate transporter"/>
    <property type="match status" value="1"/>
</dbReference>
<dbReference type="Pfam" id="PF07690">
    <property type="entry name" value="MFS_1"/>
    <property type="match status" value="1"/>
</dbReference>
<feature type="transmembrane region" description="Helical" evidence="4">
    <location>
        <begin position="94"/>
        <end position="116"/>
    </location>
</feature>
<feature type="transmembrane region" description="Helical" evidence="4">
    <location>
        <begin position="331"/>
        <end position="354"/>
    </location>
</feature>
<dbReference type="CDD" id="cd06174">
    <property type="entry name" value="MFS"/>
    <property type="match status" value="1"/>
</dbReference>
<feature type="transmembrane region" description="Helical" evidence="4">
    <location>
        <begin position="210"/>
        <end position="231"/>
    </location>
</feature>
<evidence type="ECO:0000256" key="3">
    <source>
        <dbReference type="ARBA" id="ARBA00023136"/>
    </source>
</evidence>
<feature type="transmembrane region" description="Helical" evidence="4">
    <location>
        <begin position="158"/>
        <end position="178"/>
    </location>
</feature>
<evidence type="ECO:0000313" key="7">
    <source>
        <dbReference type="Proteomes" id="UP001589628"/>
    </source>
</evidence>
<comment type="caution">
    <text evidence="6">The sequence shown here is derived from an EMBL/GenBank/DDBJ whole genome shotgun (WGS) entry which is preliminary data.</text>
</comment>
<dbReference type="InterPro" id="IPR036259">
    <property type="entry name" value="MFS_trans_sf"/>
</dbReference>
<evidence type="ECO:0000256" key="2">
    <source>
        <dbReference type="ARBA" id="ARBA00022989"/>
    </source>
</evidence>
<dbReference type="EMBL" id="JBHLZN010000002">
    <property type="protein sequence ID" value="MFB9886111.1"/>
    <property type="molecule type" value="Genomic_DNA"/>
</dbReference>
<organism evidence="6 7">
    <name type="scientific">Balneatrix alpica</name>
    <dbReference type="NCBI Taxonomy" id="75684"/>
    <lineage>
        <taxon>Bacteria</taxon>
        <taxon>Pseudomonadati</taxon>
        <taxon>Pseudomonadota</taxon>
        <taxon>Gammaproteobacteria</taxon>
        <taxon>Oceanospirillales</taxon>
        <taxon>Balneatrichaceae</taxon>
        <taxon>Balneatrix</taxon>
    </lineage>
</organism>
<feature type="transmembrane region" description="Helical" evidence="4">
    <location>
        <begin position="69"/>
        <end position="88"/>
    </location>
</feature>
<keyword evidence="7" id="KW-1185">Reference proteome</keyword>
<gene>
    <name evidence="6" type="ORF">ACFFLH_06790</name>
</gene>
<keyword evidence="2 4" id="KW-1133">Transmembrane helix</keyword>
<accession>A0ABV5ZD79</accession>
<feature type="transmembrane region" description="Helical" evidence="4">
    <location>
        <begin position="360"/>
        <end position="381"/>
    </location>
</feature>
<dbReference type="InterPro" id="IPR010645">
    <property type="entry name" value="MFS_4"/>
</dbReference>
<evidence type="ECO:0000256" key="4">
    <source>
        <dbReference type="SAM" id="Phobius"/>
    </source>
</evidence>
<dbReference type="Gene3D" id="1.20.1250.20">
    <property type="entry name" value="MFS general substrate transporter like domains"/>
    <property type="match status" value="2"/>
</dbReference>
<sequence>MRMAVIFGMNQVVSHGFGMFLFAAVVPLMRDSTGLNHWHLALVGALTQLAYLAGALALGVLGPKLSMRHLARITGMLTASLLWLMPHLQQPSQIILALVVMAASAAMSWGAIVEIVSHYAPLNQRATYLSTAASGTAWGYGLSGLMLLWIVPSWGWQSSWQLAGLFAMLVIAVTWQLLRSLPTPQPHTNPTSQAISPRQLLKLILTDRTAFYACFICFLVGFCTMPFSNWLNTYLLELQLPSAWGGYSWFSVGLTGMLAGVVAGKLADQQGHVKALLFIFSLYAVGQLAFAYHPWMVLFASITYGLMYFPMWGIVAGWINQTHSPTATMQISGICMVTFGLGGTLGNLILGFIHDYSGRLQPGFLMLAAVSCVLVGLSRYLQQRQRTTLATDLSNPVTHLDPHP</sequence>
<proteinExistence type="predicted"/>
<dbReference type="PROSITE" id="PS50850">
    <property type="entry name" value="MFS"/>
    <property type="match status" value="1"/>
</dbReference>
<dbReference type="RefSeq" id="WP_027311607.1">
    <property type="nucleotide sequence ID" value="NZ_JBHLZN010000002.1"/>
</dbReference>
<evidence type="ECO:0000313" key="6">
    <source>
        <dbReference type="EMBL" id="MFB9886111.1"/>
    </source>
</evidence>
<dbReference type="InterPro" id="IPR011701">
    <property type="entry name" value="MFS"/>
</dbReference>
<dbReference type="PANTHER" id="PTHR23537">
    <property type="match status" value="1"/>
</dbReference>
<feature type="domain" description="Major facilitator superfamily (MFS) profile" evidence="5">
    <location>
        <begin position="1"/>
        <end position="386"/>
    </location>
</feature>
<evidence type="ECO:0000256" key="1">
    <source>
        <dbReference type="ARBA" id="ARBA00022692"/>
    </source>
</evidence>
<dbReference type="PANTHER" id="PTHR23537:SF1">
    <property type="entry name" value="SUGAR TRANSPORTER"/>
    <property type="match status" value="1"/>
</dbReference>
<feature type="transmembrane region" description="Helical" evidence="4">
    <location>
        <begin position="298"/>
        <end position="319"/>
    </location>
</feature>
<keyword evidence="1 4" id="KW-0812">Transmembrane</keyword>
<feature type="transmembrane region" description="Helical" evidence="4">
    <location>
        <begin position="128"/>
        <end position="152"/>
    </location>
</feature>
<evidence type="ECO:0000259" key="5">
    <source>
        <dbReference type="PROSITE" id="PS50850"/>
    </source>
</evidence>
<keyword evidence="3 4" id="KW-0472">Membrane</keyword>
<protein>
    <submittedName>
        <fullName evidence="6">Nitrate/nitrite transporter</fullName>
    </submittedName>
</protein>
<feature type="transmembrane region" description="Helical" evidence="4">
    <location>
        <begin position="12"/>
        <end position="29"/>
    </location>
</feature>
<feature type="transmembrane region" description="Helical" evidence="4">
    <location>
        <begin position="275"/>
        <end position="292"/>
    </location>
</feature>
<reference evidence="6 7" key="1">
    <citation type="submission" date="2024-09" db="EMBL/GenBank/DDBJ databases">
        <authorList>
            <person name="Sun Q."/>
            <person name="Mori K."/>
        </authorList>
    </citation>
    <scope>NUCLEOTIDE SEQUENCE [LARGE SCALE GENOMIC DNA]</scope>
    <source>
        <strain evidence="6 7">ATCC 51285</strain>
    </source>
</reference>